<reference evidence="1 2" key="1">
    <citation type="journal article" date="2016" name="Nat. Commun.">
        <title>Thousands of microbial genomes shed light on interconnected biogeochemical processes in an aquifer system.</title>
        <authorList>
            <person name="Anantharaman K."/>
            <person name="Brown C.T."/>
            <person name="Hug L.A."/>
            <person name="Sharon I."/>
            <person name="Castelle C.J."/>
            <person name="Probst A.J."/>
            <person name="Thomas B.C."/>
            <person name="Singh A."/>
            <person name="Wilkins M.J."/>
            <person name="Karaoz U."/>
            <person name="Brodie E.L."/>
            <person name="Williams K.H."/>
            <person name="Hubbard S.S."/>
            <person name="Banfield J.F."/>
        </authorList>
    </citation>
    <scope>NUCLEOTIDE SEQUENCE [LARGE SCALE GENOMIC DNA]</scope>
</reference>
<evidence type="ECO:0000313" key="1">
    <source>
        <dbReference type="EMBL" id="OGC21019.1"/>
    </source>
</evidence>
<dbReference type="AlphaFoldDB" id="A0A1F4SKU1"/>
<sequence length="213" mass="24228">MKNIAIQNTHCAWKFVLKGFYWTDAKKNLPKTLEVLHRQIPPKTGVIIDRVLLGLEAIEEPPELGLAMETDSFTFDESPNQEEHQSKLFSDFLGGTILGIQSLCFQAEEKNHHLLQFVYVVPNREASNFYHEIQDYLRDVVGINTKDGVQHGLIGSFVFCSFIKKDPMPTIKISSANLLFSPVRTQMESNKAQIIEAAKKMEAPPFYIVLLFN</sequence>
<gene>
    <name evidence="1" type="ORF">A2310_00675</name>
</gene>
<name>A0A1F4SKU1_UNCSA</name>
<organism evidence="1 2">
    <name type="scientific">candidate division WOR-1 bacterium RIFOXYB2_FULL_37_13</name>
    <dbReference type="NCBI Taxonomy" id="1802579"/>
    <lineage>
        <taxon>Bacteria</taxon>
        <taxon>Bacillati</taxon>
        <taxon>Saganbacteria</taxon>
    </lineage>
</organism>
<dbReference type="EMBL" id="MEUB01000051">
    <property type="protein sequence ID" value="OGC21019.1"/>
    <property type="molecule type" value="Genomic_DNA"/>
</dbReference>
<accession>A0A1F4SKU1</accession>
<comment type="caution">
    <text evidence="1">The sequence shown here is derived from an EMBL/GenBank/DDBJ whole genome shotgun (WGS) entry which is preliminary data.</text>
</comment>
<protein>
    <submittedName>
        <fullName evidence="1">Uncharacterized protein</fullName>
    </submittedName>
</protein>
<evidence type="ECO:0000313" key="2">
    <source>
        <dbReference type="Proteomes" id="UP000178417"/>
    </source>
</evidence>
<dbReference type="Proteomes" id="UP000178417">
    <property type="component" value="Unassembled WGS sequence"/>
</dbReference>
<proteinExistence type="predicted"/>